<accession>A0AA87ZUV0</accession>
<comment type="caution">
    <text evidence="2">The sequence shown here is derived from an EMBL/GenBank/DDBJ whole genome shotgun (WGS) entry which is preliminary data.</text>
</comment>
<proteinExistence type="predicted"/>
<evidence type="ECO:0000313" key="2">
    <source>
        <dbReference type="EMBL" id="GMN32551.1"/>
    </source>
</evidence>
<reference evidence="2" key="1">
    <citation type="submission" date="2023-07" db="EMBL/GenBank/DDBJ databases">
        <title>draft genome sequence of fig (Ficus carica).</title>
        <authorList>
            <person name="Takahashi T."/>
            <person name="Nishimura K."/>
        </authorList>
    </citation>
    <scope>NUCLEOTIDE SEQUENCE</scope>
</reference>
<dbReference type="Proteomes" id="UP001187192">
    <property type="component" value="Unassembled WGS sequence"/>
</dbReference>
<protein>
    <submittedName>
        <fullName evidence="2">Uncharacterized protein</fullName>
    </submittedName>
</protein>
<keyword evidence="3" id="KW-1185">Reference proteome</keyword>
<evidence type="ECO:0000256" key="1">
    <source>
        <dbReference type="SAM" id="MobiDB-lite"/>
    </source>
</evidence>
<dbReference type="AlphaFoldDB" id="A0AA87ZUV0"/>
<organism evidence="2 3">
    <name type="scientific">Ficus carica</name>
    <name type="common">Common fig</name>
    <dbReference type="NCBI Taxonomy" id="3494"/>
    <lineage>
        <taxon>Eukaryota</taxon>
        <taxon>Viridiplantae</taxon>
        <taxon>Streptophyta</taxon>
        <taxon>Embryophyta</taxon>
        <taxon>Tracheophyta</taxon>
        <taxon>Spermatophyta</taxon>
        <taxon>Magnoliopsida</taxon>
        <taxon>eudicotyledons</taxon>
        <taxon>Gunneridae</taxon>
        <taxon>Pentapetalae</taxon>
        <taxon>rosids</taxon>
        <taxon>fabids</taxon>
        <taxon>Rosales</taxon>
        <taxon>Moraceae</taxon>
        <taxon>Ficeae</taxon>
        <taxon>Ficus</taxon>
    </lineage>
</organism>
<dbReference type="EMBL" id="BTGU01001998">
    <property type="protein sequence ID" value="GMN32551.1"/>
    <property type="molecule type" value="Genomic_DNA"/>
</dbReference>
<feature type="compositionally biased region" description="Basic and acidic residues" evidence="1">
    <location>
        <begin position="55"/>
        <end position="70"/>
    </location>
</feature>
<feature type="region of interest" description="Disordered" evidence="1">
    <location>
        <begin position="1"/>
        <end position="70"/>
    </location>
</feature>
<name>A0AA87ZUV0_FICCA</name>
<sequence>MLSANMIEKGQDSKKKRSRLSRLGQRPSGRMTEVDSPSKAPSKLIYALPPGLADEPPKETLEEFRELIKK</sequence>
<gene>
    <name evidence="2" type="ORF">TIFTF001_041753</name>
</gene>
<evidence type="ECO:0000313" key="3">
    <source>
        <dbReference type="Proteomes" id="UP001187192"/>
    </source>
</evidence>